<evidence type="ECO:0000313" key="3">
    <source>
        <dbReference type="EMBL" id="MBT9291210.1"/>
    </source>
</evidence>
<dbReference type="InterPro" id="IPR036291">
    <property type="entry name" value="NAD(P)-bd_dom_sf"/>
</dbReference>
<dbReference type="RefSeq" id="WP_261969777.1">
    <property type="nucleotide sequence ID" value="NZ_JAHHZF010000008.1"/>
</dbReference>
<dbReference type="Gene3D" id="3.40.50.720">
    <property type="entry name" value="NAD(P)-binding Rossmann-like Domain"/>
    <property type="match status" value="1"/>
</dbReference>
<feature type="domain" description="Saccharopine dehydrogenase NADP binding" evidence="1">
    <location>
        <begin position="6"/>
        <end position="132"/>
    </location>
</feature>
<dbReference type="InterPro" id="IPR005097">
    <property type="entry name" value="Sacchrp_dh_NADP-bd"/>
</dbReference>
<sequence length="560" mass="60334">MTARRVLVIGGSGAFGSRLVERLLATTDFVVVIAGRDKARIERAARDLSGLHPGFAVEPVVLDTATLTADDLKGLRLWAVVDAAGPWQGATPRVAEAAIDAGCHYVDLADARDFVRTIPPLDARARRAGVVVLTGASSTPGLSNAVLDRMTRNWGKVETVFAAIASGNRAPRGKAVIRAILSWAGRPVRVFENGVWQEQPGWNWPQAIRIEGLGRRWVSLAETPDLDLLAHRYRPTRAAVFKAGLELPVLHFGLWALAQWARLPFVGSLTGLAEPLRRMALWLDRLGSDRGGMLVEAVGTEAAGRRVRAVWQLVAEAGSGPTIPTLPAVAALKVIAAGKILPRADIAAGRIPLDAIEAEIERLPITVTTRTDVLVPQFRRALAAAFDNLPTPVRGLHSPGAVADHVGEADIYGAKNPLARAIARLIGLPREGHAVPLTVRIEDMTGAGADHEVWTRDFAGQRFASHLSAADAGAGVIEEWFGPFRFRLALEANPYGLVFRSAGWRIGRLPLPALLGPEAYAVEAVDEDGRFTFDVEMSLPLRLGRLVRYRGHLAPVRPAR</sequence>
<dbReference type="Proteomes" id="UP000766595">
    <property type="component" value="Unassembled WGS sequence"/>
</dbReference>
<name>A0A947D554_9HYPH</name>
<evidence type="ECO:0000259" key="2">
    <source>
        <dbReference type="Pfam" id="PF13761"/>
    </source>
</evidence>
<keyword evidence="4" id="KW-1185">Reference proteome</keyword>
<feature type="domain" description="DUF4166" evidence="2">
    <location>
        <begin position="389"/>
        <end position="553"/>
    </location>
</feature>
<dbReference type="PANTHER" id="PTHR43796">
    <property type="entry name" value="CARBOXYNORSPERMIDINE SYNTHASE"/>
    <property type="match status" value="1"/>
</dbReference>
<gene>
    <name evidence="3" type="ORF">KL771_17220</name>
</gene>
<protein>
    <submittedName>
        <fullName evidence="3">DUF4166 domain-containing protein</fullName>
    </submittedName>
</protein>
<comment type="caution">
    <text evidence="3">The sequence shown here is derived from an EMBL/GenBank/DDBJ whole genome shotgun (WGS) entry which is preliminary data.</text>
</comment>
<evidence type="ECO:0000313" key="4">
    <source>
        <dbReference type="Proteomes" id="UP000766595"/>
    </source>
</evidence>
<reference evidence="3 4" key="1">
    <citation type="submission" date="2021-06" db="EMBL/GenBank/DDBJ databases">
        <authorList>
            <person name="Grouzdev D.S."/>
            <person name="Koziaeva V."/>
        </authorList>
    </citation>
    <scope>NUCLEOTIDE SEQUENCE [LARGE SCALE GENOMIC DNA]</scope>
    <source>
        <strain evidence="3 4">22</strain>
    </source>
</reference>
<accession>A0A947D554</accession>
<dbReference type="PANTHER" id="PTHR43796:SF2">
    <property type="entry name" value="CARBOXYNORSPERMIDINE SYNTHASE"/>
    <property type="match status" value="1"/>
</dbReference>
<dbReference type="InterPro" id="IPR025311">
    <property type="entry name" value="DUF4166"/>
</dbReference>
<organism evidence="3 4">
    <name type="scientific">Prosthecodimorpha staleyi</name>
    <dbReference type="NCBI Taxonomy" id="2840188"/>
    <lineage>
        <taxon>Bacteria</taxon>
        <taxon>Pseudomonadati</taxon>
        <taxon>Pseudomonadota</taxon>
        <taxon>Alphaproteobacteria</taxon>
        <taxon>Hyphomicrobiales</taxon>
        <taxon>Ancalomicrobiaceae</taxon>
        <taxon>Prosthecodimorpha</taxon>
    </lineage>
</organism>
<dbReference type="EMBL" id="JAHHZF010000008">
    <property type="protein sequence ID" value="MBT9291210.1"/>
    <property type="molecule type" value="Genomic_DNA"/>
</dbReference>
<dbReference type="Pfam" id="PF13761">
    <property type="entry name" value="DUF4166"/>
    <property type="match status" value="1"/>
</dbReference>
<dbReference type="Pfam" id="PF03435">
    <property type="entry name" value="Sacchrp_dh_NADP"/>
    <property type="match status" value="1"/>
</dbReference>
<dbReference type="SUPFAM" id="SSF51735">
    <property type="entry name" value="NAD(P)-binding Rossmann-fold domains"/>
    <property type="match status" value="1"/>
</dbReference>
<dbReference type="AlphaFoldDB" id="A0A947D554"/>
<evidence type="ECO:0000259" key="1">
    <source>
        <dbReference type="Pfam" id="PF03435"/>
    </source>
</evidence>
<proteinExistence type="predicted"/>